<dbReference type="Gene3D" id="3.30.30.170">
    <property type="match status" value="1"/>
</dbReference>
<evidence type="ECO:0000256" key="1">
    <source>
        <dbReference type="ARBA" id="ARBA00022801"/>
    </source>
</evidence>
<dbReference type="InterPro" id="IPR013320">
    <property type="entry name" value="ConA-like_dom_sf"/>
</dbReference>
<dbReference type="InterPro" id="IPR044791">
    <property type="entry name" value="Beta-glucanase/XTH"/>
</dbReference>
<protein>
    <submittedName>
        <fullName evidence="4">Probable xyloglucan endotransglucosylase/hydrolase protein 23</fullName>
    </submittedName>
</protein>
<keyword evidence="1" id="KW-0378">Hydrolase</keyword>
<reference evidence="4" key="1">
    <citation type="journal article" date="2022" name="Int. J. Mol. Sci.">
        <title>Draft Genome of Tanacetum Coccineum: Genomic Comparison of Closely Related Tanacetum-Family Plants.</title>
        <authorList>
            <person name="Yamashiro T."/>
            <person name="Shiraishi A."/>
            <person name="Nakayama K."/>
            <person name="Satake H."/>
        </authorList>
    </citation>
    <scope>NUCLEOTIDE SEQUENCE</scope>
</reference>
<organism evidence="4 5">
    <name type="scientific">Tanacetum coccineum</name>
    <dbReference type="NCBI Taxonomy" id="301880"/>
    <lineage>
        <taxon>Eukaryota</taxon>
        <taxon>Viridiplantae</taxon>
        <taxon>Streptophyta</taxon>
        <taxon>Embryophyta</taxon>
        <taxon>Tracheophyta</taxon>
        <taxon>Spermatophyta</taxon>
        <taxon>Magnoliopsida</taxon>
        <taxon>eudicotyledons</taxon>
        <taxon>Gunneridae</taxon>
        <taxon>Pentapetalae</taxon>
        <taxon>asterids</taxon>
        <taxon>campanulids</taxon>
        <taxon>Asterales</taxon>
        <taxon>Asteraceae</taxon>
        <taxon>Asteroideae</taxon>
        <taxon>Anthemideae</taxon>
        <taxon>Anthemidinae</taxon>
        <taxon>Tanacetum</taxon>
    </lineage>
</organism>
<evidence type="ECO:0000313" key="5">
    <source>
        <dbReference type="Proteomes" id="UP001151760"/>
    </source>
</evidence>
<evidence type="ECO:0000313" key="4">
    <source>
        <dbReference type="EMBL" id="GJT17632.1"/>
    </source>
</evidence>
<accession>A0ABQ5BUQ6</accession>
<comment type="caution">
    <text evidence="4">The sequence shown here is derived from an EMBL/GenBank/DDBJ whole genome shotgun (WGS) entry which is preliminary data.</text>
</comment>
<dbReference type="Proteomes" id="UP001151760">
    <property type="component" value="Unassembled WGS sequence"/>
</dbReference>
<dbReference type="EMBL" id="BQNB010013575">
    <property type="protein sequence ID" value="GJT17632.1"/>
    <property type="molecule type" value="Genomic_DNA"/>
</dbReference>
<evidence type="ECO:0000259" key="3">
    <source>
        <dbReference type="Pfam" id="PF00722"/>
    </source>
</evidence>
<evidence type="ECO:0000256" key="2">
    <source>
        <dbReference type="ARBA" id="ARBA00023295"/>
    </source>
</evidence>
<gene>
    <name evidence="4" type="ORF">Tco_0876338</name>
</gene>
<dbReference type="PANTHER" id="PTHR31062">
    <property type="entry name" value="XYLOGLUCAN ENDOTRANSGLUCOSYLASE/HYDROLASE PROTEIN 8-RELATED"/>
    <property type="match status" value="1"/>
</dbReference>
<keyword evidence="5" id="KW-1185">Reference proteome</keyword>
<dbReference type="Gene3D" id="2.60.120.200">
    <property type="match status" value="1"/>
</dbReference>
<name>A0ABQ5BUQ6_9ASTR</name>
<sequence length="374" mass="41991">MALQNIRASNSDDAFYRYKMRKMITKIEVRGNGIKKELNKRPIRVSLATVCVTRTELGCISGKKRLIRCLCSMSRNGDYHDSVVRRALRSAVDGTPIREFNNAYSIGVPFPKDRPMRIHSSLWNADDWATRAGVGPLSGKGPRVIVSADVSILPQSVFIRGGATGAAFKGLKDCKRDSESSTKANKVGVTEFVNPKDYKKPVQEVIAEITNGGVDRSVPFNSPIHFQLMERPSESLRIIFTRGEALQTTDINKQKWCLAAAKTVSKQPFCSRNGVWLLLKQYPNTPVAAEMVFGHCFNSSQTLLLSVGNKQKSQSIPLTYSSCSAHMTTFRTRYYMEGVGLDSESVRRRTRERTVEVRHLPVIRENVKEVMFYD</sequence>
<dbReference type="InterPro" id="IPR000757">
    <property type="entry name" value="Beta-glucanase-like"/>
</dbReference>
<reference evidence="4" key="2">
    <citation type="submission" date="2022-01" db="EMBL/GenBank/DDBJ databases">
        <authorList>
            <person name="Yamashiro T."/>
            <person name="Shiraishi A."/>
            <person name="Satake H."/>
            <person name="Nakayama K."/>
        </authorList>
    </citation>
    <scope>NUCLEOTIDE SEQUENCE</scope>
</reference>
<dbReference type="SUPFAM" id="SSF49899">
    <property type="entry name" value="Concanavalin A-like lectins/glucanases"/>
    <property type="match status" value="1"/>
</dbReference>
<feature type="domain" description="GH16" evidence="3">
    <location>
        <begin position="91"/>
        <end position="133"/>
    </location>
</feature>
<keyword evidence="2" id="KW-0326">Glycosidase</keyword>
<dbReference type="Pfam" id="PF00722">
    <property type="entry name" value="Glyco_hydro_16"/>
    <property type="match status" value="1"/>
</dbReference>
<dbReference type="Gene3D" id="3.40.50.720">
    <property type="entry name" value="NAD(P)-binding Rossmann-like Domain"/>
    <property type="match status" value="1"/>
</dbReference>
<proteinExistence type="predicted"/>